<evidence type="ECO:0000256" key="1">
    <source>
        <dbReference type="ARBA" id="ARBA00006499"/>
    </source>
</evidence>
<organism evidence="4 5">
    <name type="scientific">Cellulomonas triticagri</name>
    <dbReference type="NCBI Taxonomy" id="2483352"/>
    <lineage>
        <taxon>Bacteria</taxon>
        <taxon>Bacillati</taxon>
        <taxon>Actinomycetota</taxon>
        <taxon>Actinomycetes</taxon>
        <taxon>Micrococcales</taxon>
        <taxon>Cellulomonadaceae</taxon>
        <taxon>Cellulomonas</taxon>
    </lineage>
</organism>
<reference evidence="4 5" key="1">
    <citation type="submission" date="2018-10" db="EMBL/GenBank/DDBJ databases">
        <title>Isolation, diversity and antifungal activity of actinobacteria from wheat.</title>
        <authorList>
            <person name="Han C."/>
        </authorList>
    </citation>
    <scope>NUCLEOTIDE SEQUENCE [LARGE SCALE GENOMIC DNA]</scope>
    <source>
        <strain evidence="4 5">NEAU-YY56</strain>
    </source>
</reference>
<dbReference type="PANTHER" id="PTHR10655">
    <property type="entry name" value="LYSOPHOSPHOLIPASE-RELATED"/>
    <property type="match status" value="1"/>
</dbReference>
<keyword evidence="5" id="KW-1185">Reference proteome</keyword>
<comment type="similarity">
    <text evidence="1">Belongs to the AB hydrolase superfamily. AB hydrolase 2 family.</text>
</comment>
<keyword evidence="2 4" id="KW-0378">Hydrolase</keyword>
<comment type="caution">
    <text evidence="4">The sequence shown here is derived from an EMBL/GenBank/DDBJ whole genome shotgun (WGS) entry which is preliminary data.</text>
</comment>
<gene>
    <name evidence="4" type="ORF">EBM89_14430</name>
</gene>
<evidence type="ECO:0000313" key="5">
    <source>
        <dbReference type="Proteomes" id="UP000269289"/>
    </source>
</evidence>
<dbReference type="Proteomes" id="UP000269289">
    <property type="component" value="Unassembled WGS sequence"/>
</dbReference>
<dbReference type="InterPro" id="IPR029058">
    <property type="entry name" value="AB_hydrolase_fold"/>
</dbReference>
<proteinExistence type="inferred from homology"/>
<dbReference type="EMBL" id="RFFI01000085">
    <property type="protein sequence ID" value="RMI06975.1"/>
    <property type="molecule type" value="Genomic_DNA"/>
</dbReference>
<dbReference type="GO" id="GO:0016787">
    <property type="term" value="F:hydrolase activity"/>
    <property type="evidence" value="ECO:0007669"/>
    <property type="project" value="UniProtKB-KW"/>
</dbReference>
<sequence>MTIDPAVARHAGSTTAGSPVLVLLHGYGSHEGDLIGLAPHLPAHLRLLAPRAPLTGGPGFAWSPLAAPGRPEPAHVRAAADALLTWLDATVEAATPVALLGFSQGGLLATQLLRTRPDRFAAAVVLSGFSLDATEPGDTDLAARRIPVLLGHGDTDPVIPADATTRTQAFLARHAALEHHVYPGLGHGIAPAGLADVHAFLTRALPS</sequence>
<dbReference type="OrthoDB" id="822427at2"/>
<dbReference type="SUPFAM" id="SSF53474">
    <property type="entry name" value="alpha/beta-Hydrolases"/>
    <property type="match status" value="1"/>
</dbReference>
<dbReference type="InterPro" id="IPR003140">
    <property type="entry name" value="PLipase/COase/thioEstase"/>
</dbReference>
<dbReference type="InterPro" id="IPR050565">
    <property type="entry name" value="LYPA1-2/EST-like"/>
</dbReference>
<dbReference type="Pfam" id="PF02230">
    <property type="entry name" value="Abhydrolase_2"/>
    <property type="match status" value="1"/>
</dbReference>
<protein>
    <submittedName>
        <fullName evidence="4">Alpha/beta fold hydrolase</fullName>
    </submittedName>
</protein>
<evidence type="ECO:0000259" key="3">
    <source>
        <dbReference type="Pfam" id="PF02230"/>
    </source>
</evidence>
<dbReference type="PANTHER" id="PTHR10655:SF17">
    <property type="entry name" value="LYSOPHOSPHOLIPASE-LIKE PROTEIN 1"/>
    <property type="match status" value="1"/>
</dbReference>
<dbReference type="AlphaFoldDB" id="A0A3M2J7Q7"/>
<feature type="domain" description="Phospholipase/carboxylesterase/thioesterase" evidence="3">
    <location>
        <begin position="18"/>
        <end position="202"/>
    </location>
</feature>
<accession>A0A3M2J7Q7</accession>
<dbReference type="Gene3D" id="3.40.50.1820">
    <property type="entry name" value="alpha/beta hydrolase"/>
    <property type="match status" value="1"/>
</dbReference>
<name>A0A3M2J7Q7_9CELL</name>
<evidence type="ECO:0000313" key="4">
    <source>
        <dbReference type="EMBL" id="RMI06975.1"/>
    </source>
</evidence>
<evidence type="ECO:0000256" key="2">
    <source>
        <dbReference type="ARBA" id="ARBA00022801"/>
    </source>
</evidence>